<dbReference type="SMART" id="SM00564">
    <property type="entry name" value="PQQ"/>
    <property type="match status" value="5"/>
</dbReference>
<dbReference type="SMART" id="SM00320">
    <property type="entry name" value="WD40"/>
    <property type="match status" value="11"/>
</dbReference>
<dbReference type="InterPro" id="IPR050505">
    <property type="entry name" value="WDR55/POC1"/>
</dbReference>
<dbReference type="PROSITE" id="PS50082">
    <property type="entry name" value="WD_REPEATS_2"/>
    <property type="match status" value="8"/>
</dbReference>
<feature type="repeat" description="WD" evidence="3">
    <location>
        <begin position="649"/>
        <end position="690"/>
    </location>
</feature>
<dbReference type="PRINTS" id="PR00320">
    <property type="entry name" value="GPROTEINBRPT"/>
</dbReference>
<feature type="repeat" description="WD" evidence="3">
    <location>
        <begin position="702"/>
        <end position="743"/>
    </location>
</feature>
<evidence type="ECO:0000313" key="5">
    <source>
        <dbReference type="EMBL" id="SEB77059.1"/>
    </source>
</evidence>
<dbReference type="PANTHER" id="PTHR44019">
    <property type="entry name" value="WD REPEAT-CONTAINING PROTEIN 55"/>
    <property type="match status" value="1"/>
</dbReference>
<evidence type="ECO:0000256" key="3">
    <source>
        <dbReference type="PROSITE-ProRule" id="PRU00221"/>
    </source>
</evidence>
<keyword evidence="2" id="KW-0677">Repeat</keyword>
<dbReference type="InterPro" id="IPR019775">
    <property type="entry name" value="WD40_repeat_CS"/>
</dbReference>
<feature type="repeat" description="WD" evidence="3">
    <location>
        <begin position="975"/>
        <end position="1009"/>
    </location>
</feature>
<name>A0A1H4M200_9ACTN</name>
<dbReference type="InterPro" id="IPR015943">
    <property type="entry name" value="WD40/YVTN_repeat-like_dom_sf"/>
</dbReference>
<dbReference type="PANTHER" id="PTHR44019:SF8">
    <property type="entry name" value="POC1 CENTRIOLAR PROTEIN HOMOLOG"/>
    <property type="match status" value="1"/>
</dbReference>
<dbReference type="Gene3D" id="2.130.10.10">
    <property type="entry name" value="YVTN repeat-like/Quinoprotein amine dehydrogenase"/>
    <property type="match status" value="4"/>
</dbReference>
<proteinExistence type="predicted"/>
<dbReference type="SUPFAM" id="SSF52540">
    <property type="entry name" value="P-loop containing nucleoside triphosphate hydrolases"/>
    <property type="match status" value="1"/>
</dbReference>
<dbReference type="STRING" id="67331.SAMN04490357_0347"/>
<dbReference type="SMART" id="SM00530">
    <property type="entry name" value="HTH_XRE"/>
    <property type="match status" value="1"/>
</dbReference>
<dbReference type="Gene3D" id="1.10.260.40">
    <property type="entry name" value="lambda repressor-like DNA-binding domains"/>
    <property type="match status" value="1"/>
</dbReference>
<dbReference type="InterPro" id="IPR020472">
    <property type="entry name" value="WD40_PAC1"/>
</dbReference>
<keyword evidence="1 3" id="KW-0853">WD repeat</keyword>
<dbReference type="AlphaFoldDB" id="A0A1H4M200"/>
<feature type="repeat" description="WD" evidence="3">
    <location>
        <begin position="1109"/>
        <end position="1141"/>
    </location>
</feature>
<dbReference type="InterPro" id="IPR011047">
    <property type="entry name" value="Quinoprotein_ADH-like_sf"/>
</dbReference>
<dbReference type="InterPro" id="IPR049052">
    <property type="entry name" value="nSTAND1"/>
</dbReference>
<dbReference type="SUPFAM" id="SSF50998">
    <property type="entry name" value="Quinoprotein alcohol dehydrogenase-like"/>
    <property type="match status" value="1"/>
</dbReference>
<feature type="repeat" description="WD" evidence="3">
    <location>
        <begin position="885"/>
        <end position="918"/>
    </location>
</feature>
<evidence type="ECO:0000313" key="6">
    <source>
        <dbReference type="Proteomes" id="UP000182375"/>
    </source>
</evidence>
<dbReference type="PROSITE" id="PS50294">
    <property type="entry name" value="WD_REPEATS_REGION"/>
    <property type="match status" value="4"/>
</dbReference>
<dbReference type="Pfam" id="PF20703">
    <property type="entry name" value="nSTAND1"/>
    <property type="match status" value="1"/>
</dbReference>
<dbReference type="Gene3D" id="3.40.50.300">
    <property type="entry name" value="P-loop containing nucleotide triphosphate hydrolases"/>
    <property type="match status" value="1"/>
</dbReference>
<dbReference type="GO" id="GO:0003677">
    <property type="term" value="F:DNA binding"/>
    <property type="evidence" value="ECO:0007669"/>
    <property type="project" value="InterPro"/>
</dbReference>
<feature type="repeat" description="WD" evidence="3">
    <location>
        <begin position="937"/>
        <end position="967"/>
    </location>
</feature>
<dbReference type="InterPro" id="IPR010982">
    <property type="entry name" value="Lambda_DNA-bd_dom_sf"/>
</dbReference>
<dbReference type="SUPFAM" id="SSF82171">
    <property type="entry name" value="DPP6 N-terminal domain-like"/>
    <property type="match status" value="1"/>
</dbReference>
<protein>
    <submittedName>
        <fullName evidence="5">WD40 repeat</fullName>
    </submittedName>
</protein>
<feature type="domain" description="HTH cro/C1-type" evidence="4">
    <location>
        <begin position="22"/>
        <end position="78"/>
    </location>
</feature>
<feature type="repeat" description="WD" evidence="3">
    <location>
        <begin position="1141"/>
        <end position="1182"/>
    </location>
</feature>
<dbReference type="Pfam" id="PF00400">
    <property type="entry name" value="WD40"/>
    <property type="match status" value="8"/>
</dbReference>
<sequence>MAGRPERPLDPAEGPLQRLAFDLRKLRTDAGSPTYRRMAARTGAGASTLSQAAAGERLPTLATVLAYAQACGGDPAEWERRWRQAAREVVEEPRPSQDDIDAPYRGLRRFEPEDAAVFFGRGALTAQLAAKVREHRLVAVVGASGSGKSSLLRAGLVPALRDAGPSGPRPAAIRILTPGHRPAERADLLEPAAGDGETLVVVDQFEELFTLGAEHGERSAFLDRLVGACAPGGRLRAVIAVRADFFGRCAEHPALAHALREATLLVGPMSPAELREAVVRPASAAGLVVERELTARIVAEAEGRPGSLPLVSHALLETWRRRRSRTLTLEMYEAAGGVEQAVTRSAEELYRRLTPDEAAAARRVLLRLVAPGDGTPDTRRPVPRAELDTGRPADRRVRELLAGARLLTLDGDVVDLAHEVLVTAWPRYRAWIDESRERLRTHRRLTEAARGWHDLGRDPGALYRGIRLATAEEAFAGPERQADLSPVERSFLDASLAVRDEELRAAARTARRQRLLTATLAVLLVLATTAGLIAWQQSRTSREQQRAAEAARRTALSRQLAAQSAALSATDPDLAALLAVHAYRTSPTAEATAGLYAAASSPLALRLAGHTGVVEALAFSPDGRTLATASDDRTVRLWDTATGRTRATLTGHHGAVLSVAFSPDGRLLATGGADRTVRLWNAATGRGLRTWAIGEVLTGNGVNDHEESSVPVVFSPDHRTLVTADADGTVQLRDTATGRTRATFNLPAASLAPSDGGPAASGGVKVVFSADGRTADVLDRLNGTLRRWDIAAGRPVPGPVLSGGGIDAIALSADGGTLATGHADGAVDLRNNAAGRPRAALPAAPGPDTTVTALAISPDRRTMAVVRDDHTARVVDTPTGWSTALPGRIDWTTSATFGPDGRLLATGSNDGTVRLWDMTAVRPRLALPDPGGTCPPAFSPDGSLLATGGEDGTVRVRDTVTGRLRATPARFHGAVTALAFVDHGRTLLMGDEKGTVRRWDTTTGRPRAAFTVPGNWATAFSRDGRLMVTVGEPEDIDDLTQPLTQPVRLWDIATGTPRRLWEDRTALDGMTVLSADARLLATDHGGVRVWDTATGRLAAAVTAPPGTESMSFSPDGHTLAGGGDDGAVHLWDTATGAPRTTLSGTRKIVSLAFRPRGSLVAAADDDGTVRLWDTATGQVQRSFTGPGRSPLVFFSTDGHTLATDDGSTVWLWPVASPDRAAAVTKICHSLHRDLTPRERARYLPLATSRPVCTV</sequence>
<accession>A0A1H4M200</accession>
<dbReference type="SUPFAM" id="SSF47413">
    <property type="entry name" value="lambda repressor-like DNA-binding domains"/>
    <property type="match status" value="1"/>
</dbReference>
<dbReference type="EMBL" id="FNTD01000004">
    <property type="protein sequence ID" value="SEB77059.1"/>
    <property type="molecule type" value="Genomic_DNA"/>
</dbReference>
<feature type="repeat" description="WD" evidence="3">
    <location>
        <begin position="607"/>
        <end position="648"/>
    </location>
</feature>
<evidence type="ECO:0000256" key="1">
    <source>
        <dbReference type="ARBA" id="ARBA00022574"/>
    </source>
</evidence>
<dbReference type="InterPro" id="IPR001680">
    <property type="entry name" value="WD40_rpt"/>
</dbReference>
<gene>
    <name evidence="5" type="ORF">SAMN04490357_0347</name>
</gene>
<dbReference type="InterPro" id="IPR001387">
    <property type="entry name" value="Cro/C1-type_HTH"/>
</dbReference>
<dbReference type="CDD" id="cd00093">
    <property type="entry name" value="HTH_XRE"/>
    <property type="match status" value="1"/>
</dbReference>
<dbReference type="PROSITE" id="PS00678">
    <property type="entry name" value="WD_REPEATS_1"/>
    <property type="match status" value="5"/>
</dbReference>
<dbReference type="CDD" id="cd00200">
    <property type="entry name" value="WD40"/>
    <property type="match status" value="2"/>
</dbReference>
<organism evidence="5 6">
    <name type="scientific">Streptomyces misionensis</name>
    <dbReference type="NCBI Taxonomy" id="67331"/>
    <lineage>
        <taxon>Bacteria</taxon>
        <taxon>Bacillati</taxon>
        <taxon>Actinomycetota</taxon>
        <taxon>Actinomycetes</taxon>
        <taxon>Kitasatosporales</taxon>
        <taxon>Streptomycetaceae</taxon>
        <taxon>Streptomyces</taxon>
    </lineage>
</organism>
<evidence type="ECO:0000256" key="2">
    <source>
        <dbReference type="ARBA" id="ARBA00022737"/>
    </source>
</evidence>
<dbReference type="InterPro" id="IPR018391">
    <property type="entry name" value="PQQ_b-propeller_rpt"/>
</dbReference>
<reference evidence="5 6" key="1">
    <citation type="submission" date="2016-10" db="EMBL/GenBank/DDBJ databases">
        <authorList>
            <person name="de Groot N.N."/>
        </authorList>
    </citation>
    <scope>NUCLEOTIDE SEQUENCE [LARGE SCALE GENOMIC DNA]</scope>
    <source>
        <strain evidence="5 6">DSM 40306</strain>
    </source>
</reference>
<dbReference type="InterPro" id="IPR027417">
    <property type="entry name" value="P-loop_NTPase"/>
</dbReference>
<evidence type="ECO:0000259" key="4">
    <source>
        <dbReference type="SMART" id="SM00530"/>
    </source>
</evidence>
<dbReference type="Proteomes" id="UP000182375">
    <property type="component" value="Unassembled WGS sequence"/>
</dbReference>